<gene>
    <name evidence="1" type="ORF">L798_03652</name>
</gene>
<name>A0A067QFW4_ZOONE</name>
<sequence>MFQNGLLPPSGDLTQPFIYISCMKKVKCRIINAETEVQTQISEVNG</sequence>
<dbReference type="AlphaFoldDB" id="A0A067QFW4"/>
<dbReference type="Proteomes" id="UP000027135">
    <property type="component" value="Unassembled WGS sequence"/>
</dbReference>
<organism evidence="1 2">
    <name type="scientific">Zootermopsis nevadensis</name>
    <name type="common">Dampwood termite</name>
    <dbReference type="NCBI Taxonomy" id="136037"/>
    <lineage>
        <taxon>Eukaryota</taxon>
        <taxon>Metazoa</taxon>
        <taxon>Ecdysozoa</taxon>
        <taxon>Arthropoda</taxon>
        <taxon>Hexapoda</taxon>
        <taxon>Insecta</taxon>
        <taxon>Pterygota</taxon>
        <taxon>Neoptera</taxon>
        <taxon>Polyneoptera</taxon>
        <taxon>Dictyoptera</taxon>
        <taxon>Blattodea</taxon>
        <taxon>Blattoidea</taxon>
        <taxon>Termitoidae</taxon>
        <taxon>Termopsidae</taxon>
        <taxon>Zootermopsis</taxon>
    </lineage>
</organism>
<protein>
    <submittedName>
        <fullName evidence="1">Uncharacterized protein</fullName>
    </submittedName>
</protein>
<evidence type="ECO:0000313" key="1">
    <source>
        <dbReference type="EMBL" id="KDR06551.1"/>
    </source>
</evidence>
<reference evidence="1 2" key="1">
    <citation type="journal article" date="2014" name="Nat. Commun.">
        <title>Molecular traces of alternative social organization in a termite genome.</title>
        <authorList>
            <person name="Terrapon N."/>
            <person name="Li C."/>
            <person name="Robertson H.M."/>
            <person name="Ji L."/>
            <person name="Meng X."/>
            <person name="Booth W."/>
            <person name="Chen Z."/>
            <person name="Childers C.P."/>
            <person name="Glastad K.M."/>
            <person name="Gokhale K."/>
            <person name="Gowin J."/>
            <person name="Gronenberg W."/>
            <person name="Hermansen R.A."/>
            <person name="Hu H."/>
            <person name="Hunt B.G."/>
            <person name="Huylmans A.K."/>
            <person name="Khalil S.M."/>
            <person name="Mitchell R.D."/>
            <person name="Munoz-Torres M.C."/>
            <person name="Mustard J.A."/>
            <person name="Pan H."/>
            <person name="Reese J.T."/>
            <person name="Scharf M.E."/>
            <person name="Sun F."/>
            <person name="Vogel H."/>
            <person name="Xiao J."/>
            <person name="Yang W."/>
            <person name="Yang Z."/>
            <person name="Yang Z."/>
            <person name="Zhou J."/>
            <person name="Zhu J."/>
            <person name="Brent C.S."/>
            <person name="Elsik C.G."/>
            <person name="Goodisman M.A."/>
            <person name="Liberles D.A."/>
            <person name="Roe R.M."/>
            <person name="Vargo E.L."/>
            <person name="Vilcinskas A."/>
            <person name="Wang J."/>
            <person name="Bornberg-Bauer E."/>
            <person name="Korb J."/>
            <person name="Zhang G."/>
            <person name="Liebig J."/>
        </authorList>
    </citation>
    <scope>NUCLEOTIDE SEQUENCE [LARGE SCALE GENOMIC DNA]</scope>
    <source>
        <tissue evidence="1">Whole organism</tissue>
    </source>
</reference>
<accession>A0A067QFW4</accession>
<proteinExistence type="predicted"/>
<keyword evidence="2" id="KW-1185">Reference proteome</keyword>
<dbReference type="InParanoid" id="A0A067QFW4"/>
<evidence type="ECO:0000313" key="2">
    <source>
        <dbReference type="Proteomes" id="UP000027135"/>
    </source>
</evidence>
<dbReference type="EMBL" id="KK853579">
    <property type="protein sequence ID" value="KDR06551.1"/>
    <property type="molecule type" value="Genomic_DNA"/>
</dbReference>